<protein>
    <submittedName>
        <fullName evidence="2">Uncharacterized protein</fullName>
    </submittedName>
</protein>
<keyword evidence="1" id="KW-1133">Transmembrane helix</keyword>
<name>A0A0E9WUJ2_ANGAN</name>
<dbReference type="AlphaFoldDB" id="A0A0E9WUJ2"/>
<accession>A0A0E9WUJ2</accession>
<evidence type="ECO:0000256" key="1">
    <source>
        <dbReference type="SAM" id="Phobius"/>
    </source>
</evidence>
<dbReference type="EMBL" id="GBXM01014508">
    <property type="protein sequence ID" value="JAH94069.1"/>
    <property type="molecule type" value="Transcribed_RNA"/>
</dbReference>
<feature type="transmembrane region" description="Helical" evidence="1">
    <location>
        <begin position="31"/>
        <end position="64"/>
    </location>
</feature>
<sequence>MLWMIWKIADPQTTKIKSANSHGPTDTLSSWVFLVLLATLPLCVMFLLCFSLAMRILCFATILYELLSYLYRI</sequence>
<reference evidence="2" key="1">
    <citation type="submission" date="2014-11" db="EMBL/GenBank/DDBJ databases">
        <authorList>
            <person name="Amaro Gonzalez C."/>
        </authorList>
    </citation>
    <scope>NUCLEOTIDE SEQUENCE</scope>
</reference>
<keyword evidence="1" id="KW-0812">Transmembrane</keyword>
<evidence type="ECO:0000313" key="2">
    <source>
        <dbReference type="EMBL" id="JAH94069.1"/>
    </source>
</evidence>
<reference evidence="2" key="2">
    <citation type="journal article" date="2015" name="Fish Shellfish Immunol.">
        <title>Early steps in the European eel (Anguilla anguilla)-Vibrio vulnificus interaction in the gills: Role of the RtxA13 toxin.</title>
        <authorList>
            <person name="Callol A."/>
            <person name="Pajuelo D."/>
            <person name="Ebbesson L."/>
            <person name="Teles M."/>
            <person name="MacKenzie S."/>
            <person name="Amaro C."/>
        </authorList>
    </citation>
    <scope>NUCLEOTIDE SEQUENCE</scope>
</reference>
<proteinExistence type="predicted"/>
<keyword evidence="1" id="KW-0472">Membrane</keyword>
<organism evidence="2">
    <name type="scientific">Anguilla anguilla</name>
    <name type="common">European freshwater eel</name>
    <name type="synonym">Muraena anguilla</name>
    <dbReference type="NCBI Taxonomy" id="7936"/>
    <lineage>
        <taxon>Eukaryota</taxon>
        <taxon>Metazoa</taxon>
        <taxon>Chordata</taxon>
        <taxon>Craniata</taxon>
        <taxon>Vertebrata</taxon>
        <taxon>Euteleostomi</taxon>
        <taxon>Actinopterygii</taxon>
        <taxon>Neopterygii</taxon>
        <taxon>Teleostei</taxon>
        <taxon>Anguilliformes</taxon>
        <taxon>Anguillidae</taxon>
        <taxon>Anguilla</taxon>
    </lineage>
</organism>